<dbReference type="PANTHER" id="PTHR39599:SF1">
    <property type="entry name" value="GPI-ANCHORED PROTEIN (EUROFUNG)"/>
    <property type="match status" value="1"/>
</dbReference>
<gene>
    <name evidence="2" type="ORF">K461DRAFT_266152</name>
</gene>
<proteinExistence type="predicted"/>
<dbReference type="Proteomes" id="UP000799439">
    <property type="component" value="Unassembled WGS sequence"/>
</dbReference>
<sequence length="202" mass="20455">MRYLLTTLTLLLLSAALASGSLFLPFLNALDGNQDAMSLIESNLTHAEGEQELDLLKRQNSVGGCPSQYSSCQNLGAPQLCCANNAVCSADSAGYVACCPRGAACTGTITGVITSGTIPPGGTSVSTSNGLTTTATTTTAQQGTSTSNGMVIASSTATTTSNGGFIISGTSTVASPASAPRRMDVPVIMQIFAGLFSLMRLL</sequence>
<feature type="chain" id="PRO_5040299300" description="Granulins domain-containing protein" evidence="1">
    <location>
        <begin position="21"/>
        <end position="202"/>
    </location>
</feature>
<feature type="signal peptide" evidence="1">
    <location>
        <begin position="1"/>
        <end position="20"/>
    </location>
</feature>
<dbReference type="AlphaFoldDB" id="A0A9P4MPL2"/>
<dbReference type="OrthoDB" id="5410926at2759"/>
<accession>A0A9P4MPL2</accession>
<evidence type="ECO:0000313" key="3">
    <source>
        <dbReference type="Proteomes" id="UP000799439"/>
    </source>
</evidence>
<evidence type="ECO:0000256" key="1">
    <source>
        <dbReference type="SAM" id="SignalP"/>
    </source>
</evidence>
<keyword evidence="1" id="KW-0732">Signal</keyword>
<protein>
    <recommendedName>
        <fullName evidence="4">Granulins domain-containing protein</fullName>
    </recommendedName>
</protein>
<name>A0A9P4MPL2_9PEZI</name>
<dbReference type="EMBL" id="ML996083">
    <property type="protein sequence ID" value="KAF2154781.1"/>
    <property type="molecule type" value="Genomic_DNA"/>
</dbReference>
<reference evidence="2" key="1">
    <citation type="journal article" date="2020" name="Stud. Mycol.">
        <title>101 Dothideomycetes genomes: a test case for predicting lifestyles and emergence of pathogens.</title>
        <authorList>
            <person name="Haridas S."/>
            <person name="Albert R."/>
            <person name="Binder M."/>
            <person name="Bloem J."/>
            <person name="Labutti K."/>
            <person name="Salamov A."/>
            <person name="Andreopoulos B."/>
            <person name="Baker S."/>
            <person name="Barry K."/>
            <person name="Bills G."/>
            <person name="Bluhm B."/>
            <person name="Cannon C."/>
            <person name="Castanera R."/>
            <person name="Culley D."/>
            <person name="Daum C."/>
            <person name="Ezra D."/>
            <person name="Gonzalez J."/>
            <person name="Henrissat B."/>
            <person name="Kuo A."/>
            <person name="Liang C."/>
            <person name="Lipzen A."/>
            <person name="Lutzoni F."/>
            <person name="Magnuson J."/>
            <person name="Mondo S."/>
            <person name="Nolan M."/>
            <person name="Ohm R."/>
            <person name="Pangilinan J."/>
            <person name="Park H.-J."/>
            <person name="Ramirez L."/>
            <person name="Alfaro M."/>
            <person name="Sun H."/>
            <person name="Tritt A."/>
            <person name="Yoshinaga Y."/>
            <person name="Zwiers L.-H."/>
            <person name="Turgeon B."/>
            <person name="Goodwin S."/>
            <person name="Spatafora J."/>
            <person name="Crous P."/>
            <person name="Grigoriev I."/>
        </authorList>
    </citation>
    <scope>NUCLEOTIDE SEQUENCE</scope>
    <source>
        <strain evidence="2">CBS 260.36</strain>
    </source>
</reference>
<keyword evidence="3" id="KW-1185">Reference proteome</keyword>
<comment type="caution">
    <text evidence="2">The sequence shown here is derived from an EMBL/GenBank/DDBJ whole genome shotgun (WGS) entry which is preliminary data.</text>
</comment>
<dbReference type="PANTHER" id="PTHR39599">
    <property type="entry name" value="GPI-ANCHORED PROTEIN (EUROFUNG)-RELATED-RELATED"/>
    <property type="match status" value="1"/>
</dbReference>
<evidence type="ECO:0000313" key="2">
    <source>
        <dbReference type="EMBL" id="KAF2154781.1"/>
    </source>
</evidence>
<organism evidence="2 3">
    <name type="scientific">Myriangium duriaei CBS 260.36</name>
    <dbReference type="NCBI Taxonomy" id="1168546"/>
    <lineage>
        <taxon>Eukaryota</taxon>
        <taxon>Fungi</taxon>
        <taxon>Dikarya</taxon>
        <taxon>Ascomycota</taxon>
        <taxon>Pezizomycotina</taxon>
        <taxon>Dothideomycetes</taxon>
        <taxon>Dothideomycetidae</taxon>
        <taxon>Myriangiales</taxon>
        <taxon>Myriangiaceae</taxon>
        <taxon>Myriangium</taxon>
    </lineage>
</organism>
<evidence type="ECO:0008006" key="4">
    <source>
        <dbReference type="Google" id="ProtNLM"/>
    </source>
</evidence>